<accession>A0A7W8F965</accession>
<protein>
    <recommendedName>
        <fullName evidence="4">Transposase</fullName>
    </recommendedName>
</protein>
<name>A0A7W8F965_9ACTN</name>
<organism evidence="2 3">
    <name type="scientific">Streptomyces griseoloalbus</name>
    <dbReference type="NCBI Taxonomy" id="67303"/>
    <lineage>
        <taxon>Bacteria</taxon>
        <taxon>Bacillati</taxon>
        <taxon>Actinomycetota</taxon>
        <taxon>Actinomycetes</taxon>
        <taxon>Kitasatosporales</taxon>
        <taxon>Streptomycetaceae</taxon>
        <taxon>Streptomyces</taxon>
    </lineage>
</organism>
<proteinExistence type="predicted"/>
<gene>
    <name evidence="2" type="ORF">FHS32_001833</name>
</gene>
<dbReference type="AlphaFoldDB" id="A0A7W8F965"/>
<feature type="region of interest" description="Disordered" evidence="1">
    <location>
        <begin position="37"/>
        <end position="60"/>
    </location>
</feature>
<evidence type="ECO:0008006" key="4">
    <source>
        <dbReference type="Google" id="ProtNLM"/>
    </source>
</evidence>
<comment type="caution">
    <text evidence="2">The sequence shown here is derived from an EMBL/GenBank/DDBJ whole genome shotgun (WGS) entry which is preliminary data.</text>
</comment>
<evidence type="ECO:0000256" key="1">
    <source>
        <dbReference type="SAM" id="MobiDB-lite"/>
    </source>
</evidence>
<evidence type="ECO:0000313" key="3">
    <source>
        <dbReference type="Proteomes" id="UP000568022"/>
    </source>
</evidence>
<reference evidence="2 3" key="1">
    <citation type="submission" date="2020-08" db="EMBL/GenBank/DDBJ databases">
        <title>Genomic Encyclopedia of Type Strains, Phase III (KMG-III): the genomes of soil and plant-associated and newly described type strains.</title>
        <authorList>
            <person name="Whitman W."/>
        </authorList>
    </citation>
    <scope>NUCLEOTIDE SEQUENCE [LARGE SCALE GENOMIC DNA]</scope>
    <source>
        <strain evidence="2 3">CECT 3226</strain>
    </source>
</reference>
<evidence type="ECO:0000313" key="2">
    <source>
        <dbReference type="EMBL" id="MBB5125101.1"/>
    </source>
</evidence>
<keyword evidence="3" id="KW-1185">Reference proteome</keyword>
<dbReference type="EMBL" id="JACHJE010000004">
    <property type="protein sequence ID" value="MBB5125101.1"/>
    <property type="molecule type" value="Genomic_DNA"/>
</dbReference>
<dbReference type="Proteomes" id="UP000568022">
    <property type="component" value="Unassembled WGS sequence"/>
</dbReference>
<sequence>MPPSTCRPHRQPHRTPAAIEAQVLRLRREHRIGPLRLAARTGISGQPPASRVPNLTGRYT</sequence>